<evidence type="ECO:0000313" key="3">
    <source>
        <dbReference type="Proteomes" id="UP001347796"/>
    </source>
</evidence>
<protein>
    <submittedName>
        <fullName evidence="2">Uncharacterized protein</fullName>
    </submittedName>
</protein>
<feature type="region of interest" description="Disordered" evidence="1">
    <location>
        <begin position="72"/>
        <end position="101"/>
    </location>
</feature>
<accession>A0AAN8GBU4</accession>
<dbReference type="AlphaFoldDB" id="A0AAN8GBU4"/>
<organism evidence="2 3">
    <name type="scientific">Patella caerulea</name>
    <name type="common">Rayed Mediterranean limpet</name>
    <dbReference type="NCBI Taxonomy" id="87958"/>
    <lineage>
        <taxon>Eukaryota</taxon>
        <taxon>Metazoa</taxon>
        <taxon>Spiralia</taxon>
        <taxon>Lophotrochozoa</taxon>
        <taxon>Mollusca</taxon>
        <taxon>Gastropoda</taxon>
        <taxon>Patellogastropoda</taxon>
        <taxon>Patelloidea</taxon>
        <taxon>Patellidae</taxon>
        <taxon>Patella</taxon>
    </lineage>
</organism>
<proteinExistence type="predicted"/>
<keyword evidence="3" id="KW-1185">Reference proteome</keyword>
<evidence type="ECO:0000313" key="2">
    <source>
        <dbReference type="EMBL" id="KAK6166526.1"/>
    </source>
</evidence>
<dbReference type="Proteomes" id="UP001347796">
    <property type="component" value="Unassembled WGS sequence"/>
</dbReference>
<feature type="compositionally biased region" description="Basic residues" evidence="1">
    <location>
        <begin position="89"/>
        <end position="101"/>
    </location>
</feature>
<comment type="caution">
    <text evidence="2">The sequence shown here is derived from an EMBL/GenBank/DDBJ whole genome shotgun (WGS) entry which is preliminary data.</text>
</comment>
<sequence>MENVNSNNQTPVNHNGHIYSHPFDKATVLNSNFTSVSKLDKSRELLPFDARSGITMDDFIVTEQEVKDQLKILDSSKPPGPDAISPLIPKKHISRHRNSSI</sequence>
<gene>
    <name evidence="2" type="ORF">SNE40_023191</name>
</gene>
<dbReference type="EMBL" id="JAZGQO010000021">
    <property type="protein sequence ID" value="KAK6166526.1"/>
    <property type="molecule type" value="Genomic_DNA"/>
</dbReference>
<reference evidence="2 3" key="1">
    <citation type="submission" date="2024-01" db="EMBL/GenBank/DDBJ databases">
        <title>The genome of the rayed Mediterranean limpet Patella caerulea (Linnaeus, 1758).</title>
        <authorList>
            <person name="Anh-Thu Weber A."/>
            <person name="Halstead-Nussloch G."/>
        </authorList>
    </citation>
    <scope>NUCLEOTIDE SEQUENCE [LARGE SCALE GENOMIC DNA]</scope>
    <source>
        <strain evidence="2">AATW-2023a</strain>
        <tissue evidence="2">Whole specimen</tissue>
    </source>
</reference>
<name>A0AAN8GBU4_PATCE</name>
<evidence type="ECO:0000256" key="1">
    <source>
        <dbReference type="SAM" id="MobiDB-lite"/>
    </source>
</evidence>